<accession>A0A645FNX9</accession>
<reference evidence="1" key="1">
    <citation type="submission" date="2019-08" db="EMBL/GenBank/DDBJ databases">
        <authorList>
            <person name="Kucharzyk K."/>
            <person name="Murdoch R.W."/>
            <person name="Higgins S."/>
            <person name="Loffler F."/>
        </authorList>
    </citation>
    <scope>NUCLEOTIDE SEQUENCE</scope>
</reference>
<protein>
    <submittedName>
        <fullName evidence="1">Uncharacterized protein</fullName>
    </submittedName>
</protein>
<name>A0A645FNX9_9ZZZZ</name>
<gene>
    <name evidence="1" type="ORF">SDC9_162388</name>
</gene>
<organism evidence="1">
    <name type="scientific">bioreactor metagenome</name>
    <dbReference type="NCBI Taxonomy" id="1076179"/>
    <lineage>
        <taxon>unclassified sequences</taxon>
        <taxon>metagenomes</taxon>
        <taxon>ecological metagenomes</taxon>
    </lineage>
</organism>
<sequence length="128" mass="14249">MGHIQLHDFRAGDAARVGHVEGDFQRFTRVQVRRVHTKIGIGKRSIRKPMPEGITDRHLCCVIIAIADEDTLTVLHRARVTGEIGMARYVAKLHRPAFGELAGRVHGARHQIGNCASDRLAAEVQEQD</sequence>
<comment type="caution">
    <text evidence="1">The sequence shown here is derived from an EMBL/GenBank/DDBJ whole genome shotgun (WGS) entry which is preliminary data.</text>
</comment>
<dbReference type="AlphaFoldDB" id="A0A645FNX9"/>
<proteinExistence type="predicted"/>
<evidence type="ECO:0000313" key="1">
    <source>
        <dbReference type="EMBL" id="MPN15059.1"/>
    </source>
</evidence>
<dbReference type="EMBL" id="VSSQ01061764">
    <property type="protein sequence ID" value="MPN15059.1"/>
    <property type="molecule type" value="Genomic_DNA"/>
</dbReference>